<evidence type="ECO:0000256" key="5">
    <source>
        <dbReference type="ARBA" id="ARBA00022833"/>
    </source>
</evidence>
<dbReference type="HAMAP" id="MF_00952">
    <property type="entry name" value="Topoisom_1_prok"/>
    <property type="match status" value="1"/>
</dbReference>
<dbReference type="Gene3D" id="3.40.50.140">
    <property type="match status" value="1"/>
</dbReference>
<feature type="active site" description="O-(5'-phospho-DNA)-tyrosine intermediate" evidence="10">
    <location>
        <position position="299"/>
    </location>
</feature>
<dbReference type="InterPro" id="IPR028612">
    <property type="entry name" value="Topoisom_1_IA"/>
</dbReference>
<sequence length="715" mass="81016">MAKTLVIVESPAKAKSLGKFLGKKYTVKASMGHVRDLPKSQFGVDIQEGFKPKYITIRGKGDIIKELKAATKKADKVLLASDPDREGEAIAWHLANVLNINEQDPCRIAFNEITKQAVQQAVKHPRPVDRRKVDAQQARRILDRLVGYNLSPLLWRKVKKGLSAGRVQSVAMRLICDREEEIQAFEPEEYWSLAAKLVKGRTGSLVAKLHKIDGQKAHIPDEAHVNEIRDDLQKESFEVAKITRREKKRQPALPFTTSSMQQEAYRKLNFTARKTMMVAQQLYEGLDLGKEGPVGLVTYIRTDSTRIAETAEQEADSFIVERFGAGYVPAEKRRVAPKGRSQDAHEGIRPTSVLREPDNIKQFLTRDQYRLYKLIWERFVASQMSPAIIDTTSVDVRAGKYIFRANGSIIKFPGFMQVYIEGRDDEEETGESKTLPELQEGEQLKLRALVPKQHFTQPPPRFTDATLIKTLEEKGIGRPSTYAPIVDTILKRGYVVREKKNFYPTELGLVVVDLLKKYFYNIIDVEFTAAMEQKLDDIEEGDVNWVSILEDFYMPFEELLEVADKEIEQIQVEDEVTDEVCELCGRNMVIKMGRYGKFLACPGFPECRNARPLLEPTGVSCPNCSGELVLRRSKKGRKFYGCSNYPECEFVVWDQPTNRKCPICGSMMVLKENKKGQVYHCTNKECGAKVEAVDEEEGDNHNASAGEANDSVNAY</sequence>
<dbReference type="CDD" id="cd00186">
    <property type="entry name" value="TOP1Ac"/>
    <property type="match status" value="1"/>
</dbReference>
<comment type="function">
    <text evidence="10">Releases the supercoiling and torsional tension of DNA, which is introduced during the DNA replication and transcription, by transiently cleaving and rejoining one strand of the DNA duplex. Introduces a single-strand break via transesterification at a target site in duplex DNA. The scissile phosphodiester is attacked by the catalytic tyrosine of the enzyme, resulting in the formation of a DNA-(5'-phosphotyrosyl)-enzyme intermediate and the expulsion of a 3'-OH DNA strand. The free DNA strand then undergoes passage around the unbroken strand, thus removing DNA supercoils. Finally, in the religation step, the DNA 3'-OH attacks the covalent intermediate to expel the active-site tyrosine and restore the DNA phosphodiester backbone.</text>
</comment>
<dbReference type="GO" id="GO:0005694">
    <property type="term" value="C:chromosome"/>
    <property type="evidence" value="ECO:0007669"/>
    <property type="project" value="InterPro"/>
</dbReference>
<dbReference type="InterPro" id="IPR003602">
    <property type="entry name" value="Topo_IA_DNA-bd_dom"/>
</dbReference>
<evidence type="ECO:0000313" key="13">
    <source>
        <dbReference type="EMBL" id="AGL01269.1"/>
    </source>
</evidence>
<dbReference type="eggNOG" id="COG0550">
    <property type="taxonomic scope" value="Bacteria"/>
</dbReference>
<keyword evidence="4" id="KW-0863">Zinc-finger</keyword>
<dbReference type="InterPro" id="IPR034149">
    <property type="entry name" value="TOPRIM_TopoI"/>
</dbReference>
<dbReference type="GO" id="GO:0003677">
    <property type="term" value="F:DNA binding"/>
    <property type="evidence" value="ECO:0007669"/>
    <property type="project" value="UniProtKB-KW"/>
</dbReference>
<keyword evidence="3" id="KW-0479">Metal-binding</keyword>
<keyword evidence="9 10" id="KW-0413">Isomerase</keyword>
<dbReference type="Pfam" id="PF01751">
    <property type="entry name" value="Toprim"/>
    <property type="match status" value="1"/>
</dbReference>
<dbReference type="InterPro" id="IPR023406">
    <property type="entry name" value="Topo_IA_AS"/>
</dbReference>
<feature type="site" description="Interaction with DNA" evidence="10">
    <location>
        <position position="143"/>
    </location>
</feature>
<keyword evidence="7 10" id="KW-0799">Topoisomerase</keyword>
<dbReference type="InterPro" id="IPR000380">
    <property type="entry name" value="Topo_IA"/>
</dbReference>
<feature type="region of interest" description="Interaction with DNA" evidence="10">
    <location>
        <begin position="163"/>
        <end position="168"/>
    </location>
</feature>
<dbReference type="HOGENOM" id="CLU_002929_4_3_9"/>
<feature type="domain" description="Toprim" evidence="11">
    <location>
        <begin position="3"/>
        <end position="113"/>
    </location>
</feature>
<dbReference type="SMART" id="SM00436">
    <property type="entry name" value="TOP1Bc"/>
    <property type="match status" value="1"/>
</dbReference>
<dbReference type="PROSITE" id="PS52039">
    <property type="entry name" value="TOPO_IA_2"/>
    <property type="match status" value="1"/>
</dbReference>
<accession>R4KF98</accession>
<dbReference type="NCBIfam" id="TIGR01051">
    <property type="entry name" value="topA_bact"/>
    <property type="match status" value="1"/>
</dbReference>
<dbReference type="InterPro" id="IPR013497">
    <property type="entry name" value="Topo_IA_cen"/>
</dbReference>
<protein>
    <recommendedName>
        <fullName evidence="10">DNA topoisomerase 1</fullName>
        <ecNumber evidence="10">5.6.2.1</ecNumber>
    </recommendedName>
    <alternativeName>
        <fullName evidence="10">DNA topoisomerase I</fullName>
    </alternativeName>
</protein>
<dbReference type="SUPFAM" id="SSF57783">
    <property type="entry name" value="Zinc beta-ribbon"/>
    <property type="match status" value="2"/>
</dbReference>
<dbReference type="Gene3D" id="1.10.460.10">
    <property type="entry name" value="Topoisomerase I, domain 2"/>
    <property type="match status" value="1"/>
</dbReference>
<feature type="site" description="Interaction with DNA" evidence="10">
    <location>
        <position position="139"/>
    </location>
</feature>
<dbReference type="EMBL" id="CP003273">
    <property type="protein sequence ID" value="AGL01269.1"/>
    <property type="molecule type" value="Genomic_DNA"/>
</dbReference>
<dbReference type="OrthoDB" id="9804262at2"/>
<evidence type="ECO:0000256" key="7">
    <source>
        <dbReference type="ARBA" id="ARBA00023029"/>
    </source>
</evidence>
<dbReference type="Gene3D" id="3.30.65.10">
    <property type="entry name" value="Bacterial Topoisomerase I, domain 1"/>
    <property type="match status" value="2"/>
</dbReference>
<dbReference type="RefSeq" id="WP_006522449.1">
    <property type="nucleotide sequence ID" value="NC_021184.1"/>
</dbReference>
<evidence type="ECO:0000256" key="2">
    <source>
        <dbReference type="ARBA" id="ARBA00009446"/>
    </source>
</evidence>
<dbReference type="PROSITE" id="PS50880">
    <property type="entry name" value="TOPRIM"/>
    <property type="match status" value="1"/>
</dbReference>
<evidence type="ECO:0000313" key="14">
    <source>
        <dbReference type="Proteomes" id="UP000013520"/>
    </source>
</evidence>
<evidence type="ECO:0000256" key="8">
    <source>
        <dbReference type="ARBA" id="ARBA00023125"/>
    </source>
</evidence>
<evidence type="ECO:0000256" key="4">
    <source>
        <dbReference type="ARBA" id="ARBA00022771"/>
    </source>
</evidence>
<dbReference type="GO" id="GO:0006265">
    <property type="term" value="P:DNA topological change"/>
    <property type="evidence" value="ECO:0007669"/>
    <property type="project" value="UniProtKB-UniRule"/>
</dbReference>
<dbReference type="EC" id="5.6.2.1" evidence="10"/>
<feature type="site" description="Interaction with DNA" evidence="10">
    <location>
        <position position="148"/>
    </location>
</feature>
<dbReference type="Pfam" id="PF01131">
    <property type="entry name" value="Topoisom_bac"/>
    <property type="match status" value="1"/>
</dbReference>
<feature type="site" description="Interaction with DNA" evidence="10">
    <location>
        <position position="492"/>
    </location>
</feature>
<dbReference type="GO" id="GO:0003917">
    <property type="term" value="F:DNA topoisomerase type I (single strand cut, ATP-independent) activity"/>
    <property type="evidence" value="ECO:0007669"/>
    <property type="project" value="UniProtKB-UniRule"/>
</dbReference>
<dbReference type="InterPro" id="IPR003601">
    <property type="entry name" value="Topo_IA_2"/>
</dbReference>
<dbReference type="InterPro" id="IPR023405">
    <property type="entry name" value="Topo_IA_core_domain"/>
</dbReference>
<dbReference type="SUPFAM" id="SSF56712">
    <property type="entry name" value="Prokaryotic type I DNA topoisomerase"/>
    <property type="match status" value="1"/>
</dbReference>
<dbReference type="InterPro" id="IPR013498">
    <property type="entry name" value="Topo_IA_Znf"/>
</dbReference>
<dbReference type="CDD" id="cd03363">
    <property type="entry name" value="TOPRIM_TopoIA_TopoI"/>
    <property type="match status" value="1"/>
</dbReference>
<dbReference type="InterPro" id="IPR005733">
    <property type="entry name" value="TopoI_bac-type"/>
</dbReference>
<comment type="subunit">
    <text evidence="10">Monomer.</text>
</comment>
<evidence type="ECO:0000256" key="6">
    <source>
        <dbReference type="ARBA" id="ARBA00022842"/>
    </source>
</evidence>
<evidence type="ECO:0000259" key="11">
    <source>
        <dbReference type="PROSITE" id="PS50880"/>
    </source>
</evidence>
<keyword evidence="8 10" id="KW-0238">DNA-binding</keyword>
<keyword evidence="14" id="KW-1185">Reference proteome</keyword>
<dbReference type="InterPro" id="IPR013825">
    <property type="entry name" value="Topo_IA_cen_sub2"/>
</dbReference>
<organism evidence="13 14">
    <name type="scientific">Desulfoscipio gibsoniae DSM 7213</name>
    <dbReference type="NCBI Taxonomy" id="767817"/>
    <lineage>
        <taxon>Bacteria</taxon>
        <taxon>Bacillati</taxon>
        <taxon>Bacillota</taxon>
        <taxon>Clostridia</taxon>
        <taxon>Eubacteriales</taxon>
        <taxon>Desulfallaceae</taxon>
        <taxon>Desulfoscipio</taxon>
    </lineage>
</organism>
<dbReference type="Gene3D" id="2.70.20.10">
    <property type="entry name" value="Topoisomerase I, domain 3"/>
    <property type="match status" value="1"/>
</dbReference>
<dbReference type="KEGG" id="dgi:Desgi_1821"/>
<feature type="site" description="Interaction with DNA" evidence="10">
    <location>
        <position position="155"/>
    </location>
</feature>
<feature type="site" description="Interaction with DNA" evidence="10">
    <location>
        <position position="140"/>
    </location>
</feature>
<dbReference type="Pfam" id="PF01396">
    <property type="entry name" value="Zn_ribbon_Top1"/>
    <property type="match status" value="3"/>
</dbReference>
<dbReference type="PROSITE" id="PS00396">
    <property type="entry name" value="TOPO_IA_1"/>
    <property type="match status" value="1"/>
</dbReference>
<comment type="catalytic activity">
    <reaction evidence="1 10">
        <text>ATP-independent breakage of single-stranded DNA, followed by passage and rejoining.</text>
        <dbReference type="EC" id="5.6.2.1"/>
    </reaction>
</comment>
<dbReference type="SMART" id="SM00493">
    <property type="entry name" value="TOPRIM"/>
    <property type="match status" value="1"/>
</dbReference>
<proteinExistence type="inferred from homology"/>
<dbReference type="Proteomes" id="UP000013520">
    <property type="component" value="Chromosome"/>
</dbReference>
<evidence type="ECO:0000256" key="1">
    <source>
        <dbReference type="ARBA" id="ARBA00000213"/>
    </source>
</evidence>
<feature type="domain" description="Topo IA-type catalytic" evidence="12">
    <location>
        <begin position="129"/>
        <end position="560"/>
    </location>
</feature>
<dbReference type="PANTHER" id="PTHR42785:SF1">
    <property type="entry name" value="DNA TOPOISOMERASE"/>
    <property type="match status" value="1"/>
</dbReference>
<reference evidence="13 14" key="1">
    <citation type="submission" date="2012-01" db="EMBL/GenBank/DDBJ databases">
        <title>Complete sequence of Desulfotomaculum gibsoniae DSM 7213.</title>
        <authorList>
            <consortium name="US DOE Joint Genome Institute"/>
            <person name="Lucas S."/>
            <person name="Han J."/>
            <person name="Lapidus A."/>
            <person name="Cheng J.-F."/>
            <person name="Goodwin L."/>
            <person name="Pitluck S."/>
            <person name="Peters L."/>
            <person name="Ovchinnikova G."/>
            <person name="Teshima H."/>
            <person name="Detter J.C."/>
            <person name="Han C."/>
            <person name="Tapia R."/>
            <person name="Land M."/>
            <person name="Hauser L."/>
            <person name="Kyrpides N."/>
            <person name="Ivanova N."/>
            <person name="Pagani I."/>
            <person name="Parshina S."/>
            <person name="Plugge C."/>
            <person name="Muyzer G."/>
            <person name="Kuever J."/>
            <person name="Ivanova A."/>
            <person name="Nazina T."/>
            <person name="Klenk H.-P."/>
            <person name="Brambilla E."/>
            <person name="Spring S."/>
            <person name="Stams A.F."/>
            <person name="Woyke T."/>
        </authorList>
    </citation>
    <scope>NUCLEOTIDE SEQUENCE [LARGE SCALE GENOMIC DNA]</scope>
    <source>
        <strain evidence="13 14">DSM 7213</strain>
    </source>
</reference>
<dbReference type="PANTHER" id="PTHR42785">
    <property type="entry name" value="DNA TOPOISOMERASE, TYPE IA, CORE"/>
    <property type="match status" value="1"/>
</dbReference>
<dbReference type="GO" id="GO:0008270">
    <property type="term" value="F:zinc ion binding"/>
    <property type="evidence" value="ECO:0007669"/>
    <property type="project" value="UniProtKB-KW"/>
</dbReference>
<dbReference type="STRING" id="767817.Desgi_1821"/>
<comment type="similarity">
    <text evidence="2 10">Belongs to the type IA topoisomerase family.</text>
</comment>
<evidence type="ECO:0000259" key="12">
    <source>
        <dbReference type="PROSITE" id="PS52039"/>
    </source>
</evidence>
<dbReference type="InterPro" id="IPR013826">
    <property type="entry name" value="Topo_IA_cen_sub3"/>
</dbReference>
<dbReference type="InterPro" id="IPR006171">
    <property type="entry name" value="TOPRIM_dom"/>
</dbReference>
<feature type="site" description="Interaction with DNA" evidence="10">
    <location>
        <position position="301"/>
    </location>
</feature>
<evidence type="ECO:0000256" key="10">
    <source>
        <dbReference type="HAMAP-Rule" id="MF_00952"/>
    </source>
</evidence>
<gene>
    <name evidence="10" type="primary">topA</name>
    <name evidence="13" type="ORF">Desgi_1821</name>
</gene>
<evidence type="ECO:0000256" key="9">
    <source>
        <dbReference type="ARBA" id="ARBA00023235"/>
    </source>
</evidence>
<keyword evidence="6" id="KW-0460">Magnesium</keyword>
<name>R4KF98_9FIRM</name>
<dbReference type="InterPro" id="IPR013824">
    <property type="entry name" value="Topo_IA_cen_sub1"/>
</dbReference>
<keyword evidence="5" id="KW-0862">Zinc</keyword>
<evidence type="ECO:0000256" key="3">
    <source>
        <dbReference type="ARBA" id="ARBA00022723"/>
    </source>
</evidence>
<dbReference type="SMART" id="SM00437">
    <property type="entry name" value="TOP1Ac"/>
    <property type="match status" value="1"/>
</dbReference>
<dbReference type="Gene3D" id="1.10.290.10">
    <property type="entry name" value="Topoisomerase I, domain 4"/>
    <property type="match status" value="1"/>
</dbReference>
<dbReference type="AlphaFoldDB" id="R4KF98"/>
<feature type="site" description="Interaction with DNA" evidence="10">
    <location>
        <position position="33"/>
    </location>
</feature>
<dbReference type="PRINTS" id="PR00417">
    <property type="entry name" value="PRTPISMRASEI"/>
</dbReference>